<feature type="domain" description="DAGKc" evidence="1">
    <location>
        <begin position="3"/>
        <end position="98"/>
    </location>
</feature>
<dbReference type="Pfam" id="PF19279">
    <property type="entry name" value="YegS_C"/>
    <property type="match status" value="1"/>
</dbReference>
<dbReference type="EMBL" id="QXEV01000022">
    <property type="protein sequence ID" value="RIA66532.1"/>
    <property type="molecule type" value="Genomic_DNA"/>
</dbReference>
<name>A0A397QZQ8_9MOLU</name>
<dbReference type="Gene3D" id="3.40.50.10330">
    <property type="entry name" value="Probable inorganic polyphosphate/atp-NAD kinase, domain 1"/>
    <property type="match status" value="1"/>
</dbReference>
<evidence type="ECO:0000259" key="1">
    <source>
        <dbReference type="Pfam" id="PF00781"/>
    </source>
</evidence>
<protein>
    <submittedName>
        <fullName evidence="3">Diacylglycerol kinase family enzyme</fullName>
    </submittedName>
</protein>
<dbReference type="AlphaFoldDB" id="A0A397QZQ8"/>
<keyword evidence="4" id="KW-1185">Reference proteome</keyword>
<dbReference type="OrthoDB" id="9786026at2"/>
<dbReference type="InterPro" id="IPR045540">
    <property type="entry name" value="YegS/DAGK_C"/>
</dbReference>
<comment type="caution">
    <text evidence="3">The sequence shown here is derived from an EMBL/GenBank/DDBJ whole genome shotgun (WGS) entry which is preliminary data.</text>
</comment>
<dbReference type="SUPFAM" id="SSF111331">
    <property type="entry name" value="NAD kinase/diacylglycerol kinase-like"/>
    <property type="match status" value="1"/>
</dbReference>
<dbReference type="Proteomes" id="UP000266506">
    <property type="component" value="Unassembled WGS sequence"/>
</dbReference>
<dbReference type="FunCoup" id="A0A397QZQ8">
    <property type="interactions" value="2"/>
</dbReference>
<keyword evidence="3" id="KW-0418">Kinase</keyword>
<evidence type="ECO:0000313" key="3">
    <source>
        <dbReference type="EMBL" id="RIA66532.1"/>
    </source>
</evidence>
<feature type="domain" description="YegS/DAGK C-terminal" evidence="2">
    <location>
        <begin position="132"/>
        <end position="272"/>
    </location>
</feature>
<keyword evidence="3" id="KW-0808">Transferase</keyword>
<dbReference type="InterPro" id="IPR017438">
    <property type="entry name" value="ATP-NAD_kinase_N"/>
</dbReference>
<evidence type="ECO:0000259" key="2">
    <source>
        <dbReference type="Pfam" id="PF19279"/>
    </source>
</evidence>
<dbReference type="InParanoid" id="A0A397QZQ8"/>
<dbReference type="Pfam" id="PF00781">
    <property type="entry name" value="DAGK_cat"/>
    <property type="match status" value="1"/>
</dbReference>
<gene>
    <name evidence="3" type="ORF">EI71_01581</name>
</gene>
<accession>A0A397QZQ8</accession>
<dbReference type="Gene3D" id="2.60.200.40">
    <property type="match status" value="1"/>
</dbReference>
<sequence length="285" mass="32158">MNYLLYNPLSNNGKGDEGKKKAIKDLNGQFPDLEEVDYTSIIFEDLAKDLQPGDNLILCGGDGTLNFFANDIKTYTVPEGVNYYLFPYGTGNDFVNDIKDKCLNLKLIEINKYLEKLPKVRVNGKETYFINNVGYGLDGMVCEVADEIRAKGKKPNYTSIAISLLRGKYERRNAKVTVDGVTKEFKEVWIAPAMNGRYYGGGMKATPEQNRLSGNLTCAVMYGQSRLHTITAFMGIFKGTHVKHTEMVEFLVGKHVHVEFDTPCALQIDGETYLDVKEYDAWYEE</sequence>
<evidence type="ECO:0000313" key="4">
    <source>
        <dbReference type="Proteomes" id="UP000266506"/>
    </source>
</evidence>
<proteinExistence type="predicted"/>
<reference evidence="3 4" key="1">
    <citation type="submission" date="2018-08" db="EMBL/GenBank/DDBJ databases">
        <title>Genomic Encyclopedia of Archaeal and Bacterial Type Strains, Phase II (KMG-II): from individual species to whole genera.</title>
        <authorList>
            <person name="Goeker M."/>
        </authorList>
    </citation>
    <scope>NUCLEOTIDE SEQUENCE [LARGE SCALE GENOMIC DNA]</scope>
    <source>
        <strain evidence="3 4">ATCC 27112</strain>
    </source>
</reference>
<dbReference type="InterPro" id="IPR001206">
    <property type="entry name" value="Diacylglycerol_kinase_cat_dom"/>
</dbReference>
<dbReference type="RefSeq" id="WP_119016685.1">
    <property type="nucleotide sequence ID" value="NZ_QXEV01000022.1"/>
</dbReference>
<dbReference type="InterPro" id="IPR016064">
    <property type="entry name" value="NAD/diacylglycerol_kinase_sf"/>
</dbReference>
<dbReference type="GO" id="GO:0016301">
    <property type="term" value="F:kinase activity"/>
    <property type="evidence" value="ECO:0007669"/>
    <property type="project" value="UniProtKB-KW"/>
</dbReference>
<organism evidence="3 4">
    <name type="scientific">Anaeroplasma bactoclasticum</name>
    <dbReference type="NCBI Taxonomy" id="2088"/>
    <lineage>
        <taxon>Bacteria</taxon>
        <taxon>Bacillati</taxon>
        <taxon>Mycoplasmatota</taxon>
        <taxon>Mollicutes</taxon>
        <taxon>Anaeroplasmatales</taxon>
        <taxon>Anaeroplasmataceae</taxon>
        <taxon>Anaeroplasma</taxon>
    </lineage>
</organism>